<dbReference type="PIRSF" id="PIRSF017804">
    <property type="entry name" value="Secretion_EccD1"/>
    <property type="match status" value="1"/>
</dbReference>
<feature type="transmembrane region" description="Helical" evidence="7">
    <location>
        <begin position="122"/>
        <end position="142"/>
    </location>
</feature>
<dbReference type="RefSeq" id="WP_092627865.1">
    <property type="nucleotide sequence ID" value="NZ_FNFM01000005.1"/>
</dbReference>
<comment type="similarity">
    <text evidence="2">Belongs to the EccD/Snm4 family.</text>
</comment>
<evidence type="ECO:0000313" key="9">
    <source>
        <dbReference type="EMBL" id="SDK22772.1"/>
    </source>
</evidence>
<gene>
    <name evidence="9" type="ORF">SAMN04487820_105335</name>
</gene>
<evidence type="ECO:0000256" key="7">
    <source>
        <dbReference type="SAM" id="Phobius"/>
    </source>
</evidence>
<keyword evidence="10" id="KW-1185">Reference proteome</keyword>
<dbReference type="InterPro" id="IPR024962">
    <property type="entry name" value="YukD-like"/>
</dbReference>
<accession>A0A1G9A5X6</accession>
<feature type="transmembrane region" description="Helical" evidence="7">
    <location>
        <begin position="148"/>
        <end position="170"/>
    </location>
</feature>
<evidence type="ECO:0000259" key="8">
    <source>
        <dbReference type="Pfam" id="PF19053"/>
    </source>
</evidence>
<proteinExistence type="inferred from homology"/>
<dbReference type="GO" id="GO:0005886">
    <property type="term" value="C:plasma membrane"/>
    <property type="evidence" value="ECO:0007669"/>
    <property type="project" value="UniProtKB-SubCell"/>
</dbReference>
<keyword evidence="5 7" id="KW-1133">Transmembrane helix</keyword>
<dbReference type="Proteomes" id="UP000199213">
    <property type="component" value="Unassembled WGS sequence"/>
</dbReference>
<evidence type="ECO:0000256" key="3">
    <source>
        <dbReference type="ARBA" id="ARBA00022475"/>
    </source>
</evidence>
<dbReference type="InterPro" id="IPR006707">
    <property type="entry name" value="T7SS_EccD"/>
</dbReference>
<sequence length="465" mass="48763">MDDATKDVTNQLCRLRLIVKDRSVEMALPTDVALIDLLPAILRHAGGELADEGVEHEGWVLQRFGKSPFDEERTTAELGLLDGETLHLRPRADSLPPIDFDDLVDGIAEQARRRSDPWSERLSRWMLLAFGGTALLVGLVVLGSGGPGITGTITAGGTALVLLLTATALARGRADTITAVVLAGLALPYAGLCGWYLPLLPSPEAQAPASLACAAMLVVAGLAIGLVGTAEAALLFVSGLFTAVPLGITAIIDAASPLDGGQAAGIGLMLVLLALGFVPTSSFRLAGLSLPPLPTSSEEFGQDTDPFPHELVVERSAVADRYMTGLYAALGLTAVVLFTALTVPGGRWSMITTAVAALLLLLRSRHVDSARQRWPLLITAGYALALDGVVLALGLEPFARLWYGFTATLVLALLLVVASTTLPGRKLAPYWGRAVDLLETFSALALVPLLLAALDVYMFVRGLAG</sequence>
<name>A0A1G9A5X6_ACTMZ</name>
<feature type="transmembrane region" description="Helical" evidence="7">
    <location>
        <begin position="261"/>
        <end position="278"/>
    </location>
</feature>
<evidence type="ECO:0000256" key="4">
    <source>
        <dbReference type="ARBA" id="ARBA00022692"/>
    </source>
</evidence>
<feature type="transmembrane region" description="Helical" evidence="7">
    <location>
        <begin position="209"/>
        <end position="227"/>
    </location>
</feature>
<evidence type="ECO:0000256" key="1">
    <source>
        <dbReference type="ARBA" id="ARBA00004651"/>
    </source>
</evidence>
<keyword evidence="3" id="KW-1003">Cell membrane</keyword>
<evidence type="ECO:0000256" key="6">
    <source>
        <dbReference type="ARBA" id="ARBA00023136"/>
    </source>
</evidence>
<dbReference type="OrthoDB" id="4775372at2"/>
<feature type="transmembrane region" description="Helical" evidence="7">
    <location>
        <begin position="401"/>
        <end position="422"/>
    </location>
</feature>
<organism evidence="9 10">
    <name type="scientific">Actinopolyspora mzabensis</name>
    <dbReference type="NCBI Taxonomy" id="995066"/>
    <lineage>
        <taxon>Bacteria</taxon>
        <taxon>Bacillati</taxon>
        <taxon>Actinomycetota</taxon>
        <taxon>Actinomycetes</taxon>
        <taxon>Actinopolysporales</taxon>
        <taxon>Actinopolysporaceae</taxon>
        <taxon>Actinopolyspora</taxon>
    </lineage>
</organism>
<protein>
    <submittedName>
        <fullName evidence="9">Type VII secretion integral membrane protein EccD</fullName>
    </submittedName>
</protein>
<comment type="subcellular location">
    <subcellularLocation>
        <location evidence="1">Cell membrane</location>
        <topology evidence="1">Multi-pass membrane protein</topology>
    </subcellularLocation>
</comment>
<dbReference type="AlphaFoldDB" id="A0A1G9A5X6"/>
<feature type="transmembrane region" description="Helical" evidence="7">
    <location>
        <begin position="434"/>
        <end position="460"/>
    </location>
</feature>
<dbReference type="Pfam" id="PF08817">
    <property type="entry name" value="YukD"/>
    <property type="match status" value="1"/>
</dbReference>
<feature type="transmembrane region" description="Helical" evidence="7">
    <location>
        <begin position="177"/>
        <end position="197"/>
    </location>
</feature>
<feature type="transmembrane region" description="Helical" evidence="7">
    <location>
        <begin position="322"/>
        <end position="340"/>
    </location>
</feature>
<dbReference type="EMBL" id="FNFM01000005">
    <property type="protein sequence ID" value="SDK22772.1"/>
    <property type="molecule type" value="Genomic_DNA"/>
</dbReference>
<evidence type="ECO:0000256" key="5">
    <source>
        <dbReference type="ARBA" id="ARBA00022989"/>
    </source>
</evidence>
<evidence type="ECO:0000313" key="10">
    <source>
        <dbReference type="Proteomes" id="UP000199213"/>
    </source>
</evidence>
<dbReference type="Pfam" id="PF19053">
    <property type="entry name" value="EccD"/>
    <property type="match status" value="1"/>
</dbReference>
<dbReference type="InterPro" id="IPR044049">
    <property type="entry name" value="EccD_transm"/>
</dbReference>
<dbReference type="NCBIfam" id="TIGR03920">
    <property type="entry name" value="T7SS_EccD"/>
    <property type="match status" value="1"/>
</dbReference>
<keyword evidence="4 7" id="KW-0812">Transmembrane</keyword>
<keyword evidence="6 7" id="KW-0472">Membrane</keyword>
<feature type="transmembrane region" description="Helical" evidence="7">
    <location>
        <begin position="234"/>
        <end position="255"/>
    </location>
</feature>
<reference evidence="10" key="1">
    <citation type="submission" date="2016-10" db="EMBL/GenBank/DDBJ databases">
        <authorList>
            <person name="Varghese N."/>
            <person name="Submissions S."/>
        </authorList>
    </citation>
    <scope>NUCLEOTIDE SEQUENCE [LARGE SCALE GENOMIC DNA]</scope>
    <source>
        <strain evidence="10">DSM 45460</strain>
    </source>
</reference>
<evidence type="ECO:0000256" key="2">
    <source>
        <dbReference type="ARBA" id="ARBA00006162"/>
    </source>
</evidence>
<feature type="domain" description="EccD-like transmembrane" evidence="8">
    <location>
        <begin position="123"/>
        <end position="463"/>
    </location>
</feature>
<feature type="transmembrane region" description="Helical" evidence="7">
    <location>
        <begin position="374"/>
        <end position="395"/>
    </location>
</feature>
<dbReference type="Gene3D" id="3.10.20.90">
    <property type="entry name" value="Phosphatidylinositol 3-kinase Catalytic Subunit, Chain A, domain 1"/>
    <property type="match status" value="1"/>
</dbReference>